<evidence type="ECO:0000313" key="1">
    <source>
        <dbReference type="EMBL" id="GFY14227.1"/>
    </source>
</evidence>
<evidence type="ECO:0000313" key="2">
    <source>
        <dbReference type="Proteomes" id="UP000887159"/>
    </source>
</evidence>
<accession>A0A8X6VDC2</accession>
<gene>
    <name evidence="1" type="ORF">TNCV_3614161</name>
</gene>
<dbReference type="AlphaFoldDB" id="A0A8X6VDC2"/>
<dbReference type="Proteomes" id="UP000887159">
    <property type="component" value="Unassembled WGS sequence"/>
</dbReference>
<keyword evidence="2" id="KW-1185">Reference proteome</keyword>
<name>A0A8X6VDC2_TRICX</name>
<sequence length="152" mass="17437">MQSRCQSSRVDVPFYRPLPVFRVVRCLSANCFQTRITVELSAAHELLLRDRKILLLEGFSRSNFVFGISPYFVVEAYLEASQQKKPSVNIKSGSPVWEDKFIDFRKYETSFVIMPPHTFTSGSPQRSLSLILAGCPYLPPYQLTLQSLLRLK</sequence>
<protein>
    <submittedName>
        <fullName evidence="1">Uncharacterized protein</fullName>
    </submittedName>
</protein>
<proteinExistence type="predicted"/>
<comment type="caution">
    <text evidence="1">The sequence shown here is derived from an EMBL/GenBank/DDBJ whole genome shotgun (WGS) entry which is preliminary data.</text>
</comment>
<dbReference type="EMBL" id="BMAU01021327">
    <property type="protein sequence ID" value="GFY14227.1"/>
    <property type="molecule type" value="Genomic_DNA"/>
</dbReference>
<organism evidence="1 2">
    <name type="scientific">Trichonephila clavipes</name>
    <name type="common">Golden silk orbweaver</name>
    <name type="synonym">Nephila clavipes</name>
    <dbReference type="NCBI Taxonomy" id="2585209"/>
    <lineage>
        <taxon>Eukaryota</taxon>
        <taxon>Metazoa</taxon>
        <taxon>Ecdysozoa</taxon>
        <taxon>Arthropoda</taxon>
        <taxon>Chelicerata</taxon>
        <taxon>Arachnida</taxon>
        <taxon>Araneae</taxon>
        <taxon>Araneomorphae</taxon>
        <taxon>Entelegynae</taxon>
        <taxon>Araneoidea</taxon>
        <taxon>Nephilidae</taxon>
        <taxon>Trichonephila</taxon>
    </lineage>
</organism>
<reference evidence="1" key="1">
    <citation type="submission" date="2020-08" db="EMBL/GenBank/DDBJ databases">
        <title>Multicomponent nature underlies the extraordinary mechanical properties of spider dragline silk.</title>
        <authorList>
            <person name="Kono N."/>
            <person name="Nakamura H."/>
            <person name="Mori M."/>
            <person name="Yoshida Y."/>
            <person name="Ohtoshi R."/>
            <person name="Malay A.D."/>
            <person name="Moran D.A.P."/>
            <person name="Tomita M."/>
            <person name="Numata K."/>
            <person name="Arakawa K."/>
        </authorList>
    </citation>
    <scope>NUCLEOTIDE SEQUENCE</scope>
</reference>